<keyword evidence="4" id="KW-1185">Reference proteome</keyword>
<evidence type="ECO:0000256" key="1">
    <source>
        <dbReference type="ARBA" id="ARBA00022676"/>
    </source>
</evidence>
<dbReference type="SUPFAM" id="SSF53756">
    <property type="entry name" value="UDP-Glycosyltransferase/glycogen phosphorylase"/>
    <property type="match status" value="1"/>
</dbReference>
<dbReference type="PANTHER" id="PTHR30160:SF7">
    <property type="entry name" value="ADP-HEPTOSE--LPS HEPTOSYLTRANSFERASE 2"/>
    <property type="match status" value="1"/>
</dbReference>
<dbReference type="Proteomes" id="UP000831607">
    <property type="component" value="Chromosome"/>
</dbReference>
<evidence type="ECO:0000256" key="2">
    <source>
        <dbReference type="ARBA" id="ARBA00022679"/>
    </source>
</evidence>
<keyword evidence="1" id="KW-0328">Glycosyltransferase</keyword>
<protein>
    <submittedName>
        <fullName evidence="3">Heptosyltransferase</fullName>
    </submittedName>
</protein>
<evidence type="ECO:0000313" key="4">
    <source>
        <dbReference type="Proteomes" id="UP000831607"/>
    </source>
</evidence>
<reference evidence="3 4" key="1">
    <citation type="submission" date="2020-11" db="EMBL/GenBank/DDBJ databases">
        <title>Algicoccus daihaiensis sp.nov., isolated from Daihai Lake in Inner Mongolia.</title>
        <authorList>
            <person name="Kai J."/>
        </authorList>
    </citation>
    <scope>NUCLEOTIDE SEQUENCE [LARGE SCALE GENOMIC DNA]</scope>
    <source>
        <strain evidence="4">f23</strain>
    </source>
</reference>
<evidence type="ECO:0000313" key="3">
    <source>
        <dbReference type="EMBL" id="UOD51491.1"/>
    </source>
</evidence>
<dbReference type="InterPro" id="IPR002201">
    <property type="entry name" value="Glyco_trans_9"/>
</dbReference>
<dbReference type="InterPro" id="IPR051199">
    <property type="entry name" value="LPS_LOS_Heptosyltrfase"/>
</dbReference>
<gene>
    <name evidence="3" type="ORF">DHf2319_06620</name>
</gene>
<dbReference type="EMBL" id="CP063982">
    <property type="protein sequence ID" value="UOD51491.1"/>
    <property type="molecule type" value="Genomic_DNA"/>
</dbReference>
<organism evidence="3 4">
    <name type="scientific">Orrella daihaiensis</name>
    <dbReference type="NCBI Taxonomy" id="2782176"/>
    <lineage>
        <taxon>Bacteria</taxon>
        <taxon>Pseudomonadati</taxon>
        <taxon>Pseudomonadota</taxon>
        <taxon>Betaproteobacteria</taxon>
        <taxon>Burkholderiales</taxon>
        <taxon>Alcaligenaceae</taxon>
        <taxon>Orrella</taxon>
    </lineage>
</organism>
<keyword evidence="2" id="KW-0808">Transferase</keyword>
<sequence length="355" mass="38797">MASVHKVWIVTTTALRCAQAKLIVTKSAHANSPIIVRLPNWVGDVCMSLPCLKALSLTGHPLIVCARAWAEDLVKEYAPQHFIAVSGNFRSDYRSIKNLTAATRHSALGLVLPDSLSSAALFRFAGIKSIGYRDDGRSLLLRWPVKKPDHSIHAAEKWWLLTRQALLTWHIQSPLLAHAHAETPMVTLTTSAQDLDVAQTNLIAHGLTPRNFVLLAPTATGTHHGKVKVWPYFAELARLLRSEGTAVAMCPPPQEREQAKRACPDTTLLDPLSLRQFCALTQLSSLVVCNDSGVSHLAAVADAQQLTLFGVTDPSITAARSAQAERLGTNGCWPDLHEVFAKVRQMLAKSQNIDQ</sequence>
<accession>A0ABY4APD9</accession>
<name>A0ABY4APD9_9BURK</name>
<dbReference type="Pfam" id="PF01075">
    <property type="entry name" value="Glyco_transf_9"/>
    <property type="match status" value="1"/>
</dbReference>
<dbReference type="Gene3D" id="3.40.50.2000">
    <property type="entry name" value="Glycogen Phosphorylase B"/>
    <property type="match status" value="2"/>
</dbReference>
<dbReference type="PANTHER" id="PTHR30160">
    <property type="entry name" value="TETRAACYLDISACCHARIDE 4'-KINASE-RELATED"/>
    <property type="match status" value="1"/>
</dbReference>
<proteinExistence type="predicted"/>